<organism evidence="3 4">
    <name type="scientific">Candidatus Fimimonas gallinarum</name>
    <dbReference type="NCBI Taxonomy" id="2840821"/>
    <lineage>
        <taxon>Bacteria</taxon>
        <taxon>Pseudomonadati</taxon>
        <taxon>Myxococcota</taxon>
        <taxon>Myxococcia</taxon>
        <taxon>Myxococcales</taxon>
        <taxon>Cystobacterineae</taxon>
        <taxon>Myxococcaceae</taxon>
        <taxon>Myxococcaceae incertae sedis</taxon>
        <taxon>Candidatus Fimimonas</taxon>
    </lineage>
</organism>
<proteinExistence type="predicted"/>
<feature type="transmembrane region" description="Helical" evidence="1">
    <location>
        <begin position="121"/>
        <end position="142"/>
    </location>
</feature>
<evidence type="ECO:0000313" key="4">
    <source>
        <dbReference type="Proteomes" id="UP000824200"/>
    </source>
</evidence>
<sequence>MSKNTSKNATEITSTQQDVQCSRTDIEKTVDEIVATPARKRVWEVDFVRGLMILFVVWDHFMWDVSDMGPYKSGLFTWLYELSSKYYGGVLRETTHDVFVTMFVFTSGVSCSFSRSNGMRAVKMIAFSLLFTSVTYAISAVIRQNLTIYFNVIHVIALSVLLWSAIEWAWSKCDKPWKKNVFGWTMAAVTITVLVVGGCADNSPWTNDNPMWYFLAEHKYTEGFVKFTGGDYLAFFPDFGWFLVGAFLGRLLYKERKSLFPAVNEKWVSPVTFCGRYSIWIYFGSQVVMYGLIYLFSQVFKIL</sequence>
<feature type="transmembrane region" description="Helical" evidence="1">
    <location>
        <begin position="148"/>
        <end position="169"/>
    </location>
</feature>
<keyword evidence="1" id="KW-1133">Transmembrane helix</keyword>
<dbReference type="EMBL" id="DVHL01000006">
    <property type="protein sequence ID" value="HIR65384.1"/>
    <property type="molecule type" value="Genomic_DNA"/>
</dbReference>
<reference evidence="3" key="1">
    <citation type="submission" date="2020-10" db="EMBL/GenBank/DDBJ databases">
        <authorList>
            <person name="Gilroy R."/>
        </authorList>
    </citation>
    <scope>NUCLEOTIDE SEQUENCE</scope>
    <source>
        <strain evidence="3">CHK121-14286</strain>
    </source>
</reference>
<reference evidence="3" key="2">
    <citation type="journal article" date="2021" name="PeerJ">
        <title>Extensive microbial diversity within the chicken gut microbiome revealed by metagenomics and culture.</title>
        <authorList>
            <person name="Gilroy R."/>
            <person name="Ravi A."/>
            <person name="Getino M."/>
            <person name="Pursley I."/>
            <person name="Horton D.L."/>
            <person name="Alikhan N.F."/>
            <person name="Baker D."/>
            <person name="Gharbi K."/>
            <person name="Hall N."/>
            <person name="Watson M."/>
            <person name="Adriaenssens E.M."/>
            <person name="Foster-Nyarko E."/>
            <person name="Jarju S."/>
            <person name="Secka A."/>
            <person name="Antonio M."/>
            <person name="Oren A."/>
            <person name="Chaudhuri R.R."/>
            <person name="La Ragione R."/>
            <person name="Hildebrand F."/>
            <person name="Pallen M.J."/>
        </authorList>
    </citation>
    <scope>NUCLEOTIDE SEQUENCE</scope>
    <source>
        <strain evidence="3">CHK121-14286</strain>
    </source>
</reference>
<feature type="transmembrane region" description="Helical" evidence="1">
    <location>
        <begin position="232"/>
        <end position="253"/>
    </location>
</feature>
<dbReference type="Pfam" id="PF07786">
    <property type="entry name" value="HGSNAT_cat"/>
    <property type="match status" value="1"/>
</dbReference>
<evidence type="ECO:0000259" key="2">
    <source>
        <dbReference type="Pfam" id="PF07786"/>
    </source>
</evidence>
<accession>A0A9D1E3E1</accession>
<feature type="transmembrane region" description="Helical" evidence="1">
    <location>
        <begin position="274"/>
        <end position="296"/>
    </location>
</feature>
<feature type="domain" description="Heparan-alpha-glucosaminide N-acetyltransferase catalytic" evidence="2">
    <location>
        <begin position="41"/>
        <end position="286"/>
    </location>
</feature>
<keyword evidence="1" id="KW-0472">Membrane</keyword>
<feature type="transmembrane region" description="Helical" evidence="1">
    <location>
        <begin position="181"/>
        <end position="200"/>
    </location>
</feature>
<evidence type="ECO:0000313" key="3">
    <source>
        <dbReference type="EMBL" id="HIR65384.1"/>
    </source>
</evidence>
<comment type="caution">
    <text evidence="3">The sequence shown here is derived from an EMBL/GenBank/DDBJ whole genome shotgun (WGS) entry which is preliminary data.</text>
</comment>
<gene>
    <name evidence="3" type="ORF">IAC95_00620</name>
</gene>
<dbReference type="AlphaFoldDB" id="A0A9D1E3E1"/>
<dbReference type="InterPro" id="IPR012429">
    <property type="entry name" value="HGSNAT_cat"/>
</dbReference>
<protein>
    <submittedName>
        <fullName evidence="3">DUF1624 domain-containing protein</fullName>
    </submittedName>
</protein>
<evidence type="ECO:0000256" key="1">
    <source>
        <dbReference type="SAM" id="Phobius"/>
    </source>
</evidence>
<name>A0A9D1E3E1_9BACT</name>
<dbReference type="Proteomes" id="UP000824200">
    <property type="component" value="Unassembled WGS sequence"/>
</dbReference>
<keyword evidence="1" id="KW-0812">Transmembrane</keyword>